<comment type="caution">
    <text evidence="1">The sequence shown here is derived from an EMBL/GenBank/DDBJ whole genome shotgun (WGS) entry which is preliminary data.</text>
</comment>
<evidence type="ECO:0000313" key="1">
    <source>
        <dbReference type="EMBL" id="KAF9526725.1"/>
    </source>
</evidence>
<sequence length="125" mass="13772">MIPKQNKREFDDEFSLEARAPRAFKPAQIRQAAHVGHKVAHAAKSGIETASTIKSMVPGQGKREFVDEFDLEAREPGAFKPAQIRHAAHVGHQVAHAAKSGIETKLATELNRWSPDKANGRSTRI</sequence>
<proteinExistence type="predicted"/>
<reference evidence="1" key="1">
    <citation type="submission" date="2020-11" db="EMBL/GenBank/DDBJ databases">
        <authorList>
            <consortium name="DOE Joint Genome Institute"/>
            <person name="Ahrendt S."/>
            <person name="Riley R."/>
            <person name="Andreopoulos W."/>
            <person name="Labutti K."/>
            <person name="Pangilinan J."/>
            <person name="Ruiz-Duenas F.J."/>
            <person name="Barrasa J.M."/>
            <person name="Sanchez-Garcia M."/>
            <person name="Camarero S."/>
            <person name="Miyauchi S."/>
            <person name="Serrano A."/>
            <person name="Linde D."/>
            <person name="Babiker R."/>
            <person name="Drula E."/>
            <person name="Ayuso-Fernandez I."/>
            <person name="Pacheco R."/>
            <person name="Padilla G."/>
            <person name="Ferreira P."/>
            <person name="Barriuso J."/>
            <person name="Kellner H."/>
            <person name="Castanera R."/>
            <person name="Alfaro M."/>
            <person name="Ramirez L."/>
            <person name="Pisabarro A.G."/>
            <person name="Kuo A."/>
            <person name="Tritt A."/>
            <person name="Lipzen A."/>
            <person name="He G."/>
            <person name="Yan M."/>
            <person name="Ng V."/>
            <person name="Cullen D."/>
            <person name="Martin F."/>
            <person name="Rosso M.-N."/>
            <person name="Henrissat B."/>
            <person name="Hibbett D."/>
            <person name="Martinez A.T."/>
            <person name="Grigoriev I.V."/>
        </authorList>
    </citation>
    <scope>NUCLEOTIDE SEQUENCE</scope>
    <source>
        <strain evidence="1">CBS 506.95</strain>
    </source>
</reference>
<accession>A0A9P6ECV9</accession>
<dbReference type="AlphaFoldDB" id="A0A9P6ECV9"/>
<evidence type="ECO:0000313" key="2">
    <source>
        <dbReference type="Proteomes" id="UP000807306"/>
    </source>
</evidence>
<dbReference type="EMBL" id="MU157868">
    <property type="protein sequence ID" value="KAF9526725.1"/>
    <property type="molecule type" value="Genomic_DNA"/>
</dbReference>
<gene>
    <name evidence="1" type="ORF">CPB83DRAFT_857342</name>
</gene>
<dbReference type="Proteomes" id="UP000807306">
    <property type="component" value="Unassembled WGS sequence"/>
</dbReference>
<protein>
    <submittedName>
        <fullName evidence="1">Uncharacterized protein</fullName>
    </submittedName>
</protein>
<name>A0A9P6ECV9_9AGAR</name>
<organism evidence="1 2">
    <name type="scientific">Crepidotus variabilis</name>
    <dbReference type="NCBI Taxonomy" id="179855"/>
    <lineage>
        <taxon>Eukaryota</taxon>
        <taxon>Fungi</taxon>
        <taxon>Dikarya</taxon>
        <taxon>Basidiomycota</taxon>
        <taxon>Agaricomycotina</taxon>
        <taxon>Agaricomycetes</taxon>
        <taxon>Agaricomycetidae</taxon>
        <taxon>Agaricales</taxon>
        <taxon>Agaricineae</taxon>
        <taxon>Crepidotaceae</taxon>
        <taxon>Crepidotus</taxon>
    </lineage>
</organism>
<keyword evidence="2" id="KW-1185">Reference proteome</keyword>